<keyword evidence="2" id="KW-1185">Reference proteome</keyword>
<accession>A0A291P8Y9</accession>
<dbReference type="Proteomes" id="UP000219993">
    <property type="component" value="Chromosome"/>
</dbReference>
<protein>
    <submittedName>
        <fullName evidence="1">Uncharacterized protein</fullName>
    </submittedName>
</protein>
<evidence type="ECO:0000313" key="1">
    <source>
        <dbReference type="EMBL" id="ATJ83321.1"/>
    </source>
</evidence>
<sequence length="38" mass="4330">MVFNSDCQFVKVPMLPVGRDYWPPPVPQLSKGYAEGEF</sequence>
<dbReference type="AlphaFoldDB" id="A0A291P8Y9"/>
<dbReference type="EMBL" id="CP021435">
    <property type="protein sequence ID" value="ATJ83321.1"/>
    <property type="molecule type" value="Genomic_DNA"/>
</dbReference>
<proteinExistence type="predicted"/>
<gene>
    <name evidence="1" type="ORF">BEI_2334</name>
</gene>
<evidence type="ECO:0000313" key="2">
    <source>
        <dbReference type="Proteomes" id="UP000219993"/>
    </source>
</evidence>
<name>A0A291P8Y9_9GAMM</name>
<organism evidence="1 2">
    <name type="scientific">Halomonas beimenensis</name>
    <dbReference type="NCBI Taxonomy" id="475662"/>
    <lineage>
        <taxon>Bacteria</taxon>
        <taxon>Pseudomonadati</taxon>
        <taxon>Pseudomonadota</taxon>
        <taxon>Gammaproteobacteria</taxon>
        <taxon>Oceanospirillales</taxon>
        <taxon>Halomonadaceae</taxon>
        <taxon>Halomonas</taxon>
    </lineage>
</organism>
<dbReference type="KEGG" id="hbe:BEI_2334"/>
<reference evidence="1 2" key="1">
    <citation type="journal article" date="2017" name="Sci. Rep.">
        <title>Revealing the Saline Adaptation Strategies of the Halophilic Bacterium Halomonas beimenensis through High-throughput Omics and Transposon Mutagenesis Approaches.</title>
        <authorList>
            <person name="Chen Y.H."/>
            <person name="Lin S.S."/>
            <person name="Shyu Y.T."/>
        </authorList>
    </citation>
    <scope>NUCLEOTIDE SEQUENCE [LARGE SCALE GENOMIC DNA]</scope>
    <source>
        <strain evidence="1 2">NTU-111</strain>
    </source>
</reference>